<evidence type="ECO:0000259" key="2">
    <source>
        <dbReference type="PROSITE" id="PS50930"/>
    </source>
</evidence>
<dbReference type="PANTHER" id="PTHR37299">
    <property type="entry name" value="TRANSCRIPTIONAL REGULATOR-RELATED"/>
    <property type="match status" value="1"/>
</dbReference>
<dbReference type="EMBL" id="BAAAEJ010000007">
    <property type="protein sequence ID" value="GAA0392422.1"/>
    <property type="molecule type" value="Genomic_DNA"/>
</dbReference>
<feature type="transmembrane region" description="Helical" evidence="1">
    <location>
        <begin position="118"/>
        <end position="134"/>
    </location>
</feature>
<name>A0ABN0YE31_9CAUL</name>
<comment type="caution">
    <text evidence="3">The sequence shown here is derived from an EMBL/GenBank/DDBJ whole genome shotgun (WGS) entry which is preliminary data.</text>
</comment>
<sequence>MLACASVVTTINIVTTWVDTADAHRWEPVVWELSSLIGLVCAIWIPWLAAARAPADQLLSAGWKTRLHFVAVHGAAVVAYSVLHVAVFIVLRKLAYVVMEHGPYTFGDHFLYEFRKDILVYLLFITVFWGVAEVRRNRKDEVRPVSFDIRDGARIIRVPLNDILAVASAGNYVEFHLADGRKPLMRATLAAVEARLEPVGFVRSHRSWLVNPTRMTGLVPVGSGDWTVGLGPLEAPLSRRYPHALERLKA</sequence>
<dbReference type="Gene3D" id="2.40.50.1020">
    <property type="entry name" value="LytTr DNA-binding domain"/>
    <property type="match status" value="1"/>
</dbReference>
<feature type="transmembrane region" description="Helical" evidence="1">
    <location>
        <begin position="70"/>
        <end position="91"/>
    </location>
</feature>
<protein>
    <submittedName>
        <fullName evidence="3">LytTR family DNA-binding domain-containing protein</fullName>
    </submittedName>
</protein>
<dbReference type="InterPro" id="IPR046947">
    <property type="entry name" value="LytR-like"/>
</dbReference>
<dbReference type="PANTHER" id="PTHR37299:SF1">
    <property type="entry name" value="STAGE 0 SPORULATION PROTEIN A HOMOLOG"/>
    <property type="match status" value="1"/>
</dbReference>
<proteinExistence type="predicted"/>
<evidence type="ECO:0000313" key="4">
    <source>
        <dbReference type="Proteomes" id="UP001500791"/>
    </source>
</evidence>
<dbReference type="PIRSF" id="PIRSF031767">
    <property type="entry name" value="MHYE_LytTR"/>
    <property type="match status" value="1"/>
</dbReference>
<organism evidence="3 4">
    <name type="scientific">Brevundimonas terrae</name>
    <dbReference type="NCBI Taxonomy" id="363631"/>
    <lineage>
        <taxon>Bacteria</taxon>
        <taxon>Pseudomonadati</taxon>
        <taxon>Pseudomonadota</taxon>
        <taxon>Alphaproteobacteria</taxon>
        <taxon>Caulobacterales</taxon>
        <taxon>Caulobacteraceae</taxon>
        <taxon>Brevundimonas</taxon>
    </lineage>
</organism>
<keyword evidence="1" id="KW-0812">Transmembrane</keyword>
<keyword evidence="4" id="KW-1185">Reference proteome</keyword>
<gene>
    <name evidence="3" type="ORF">GCM10009093_18780</name>
</gene>
<evidence type="ECO:0000313" key="3">
    <source>
        <dbReference type="EMBL" id="GAA0392422.1"/>
    </source>
</evidence>
<dbReference type="Proteomes" id="UP001500791">
    <property type="component" value="Unassembled WGS sequence"/>
</dbReference>
<dbReference type="GO" id="GO:0003677">
    <property type="term" value="F:DNA binding"/>
    <property type="evidence" value="ECO:0007669"/>
    <property type="project" value="UniProtKB-KW"/>
</dbReference>
<dbReference type="PROSITE" id="PS50930">
    <property type="entry name" value="HTH_LYTTR"/>
    <property type="match status" value="1"/>
</dbReference>
<keyword evidence="1" id="KW-0472">Membrane</keyword>
<reference evidence="3 4" key="1">
    <citation type="journal article" date="2019" name="Int. J. Syst. Evol. Microbiol.">
        <title>The Global Catalogue of Microorganisms (GCM) 10K type strain sequencing project: providing services to taxonomists for standard genome sequencing and annotation.</title>
        <authorList>
            <consortium name="The Broad Institute Genomics Platform"/>
            <consortium name="The Broad Institute Genome Sequencing Center for Infectious Disease"/>
            <person name="Wu L."/>
            <person name="Ma J."/>
        </authorList>
    </citation>
    <scope>NUCLEOTIDE SEQUENCE [LARGE SCALE GENOMIC DNA]</scope>
    <source>
        <strain evidence="3 4">JCM 13476</strain>
    </source>
</reference>
<dbReference type="InterPro" id="IPR007492">
    <property type="entry name" value="LytTR_DNA-bd_dom"/>
</dbReference>
<keyword evidence="1" id="KW-1133">Transmembrane helix</keyword>
<feature type="domain" description="HTH LytTR-type" evidence="2">
    <location>
        <begin position="147"/>
        <end position="250"/>
    </location>
</feature>
<dbReference type="SMART" id="SM00850">
    <property type="entry name" value="LytTR"/>
    <property type="match status" value="1"/>
</dbReference>
<evidence type="ECO:0000256" key="1">
    <source>
        <dbReference type="SAM" id="Phobius"/>
    </source>
</evidence>
<keyword evidence="3" id="KW-0238">DNA-binding</keyword>
<feature type="transmembrane region" description="Helical" evidence="1">
    <location>
        <begin position="29"/>
        <end position="49"/>
    </location>
</feature>
<dbReference type="InterPro" id="IPR012379">
    <property type="entry name" value="LytTR_MHYE"/>
</dbReference>
<accession>A0ABN0YE31</accession>
<dbReference type="Pfam" id="PF04397">
    <property type="entry name" value="LytTR"/>
    <property type="match status" value="1"/>
</dbReference>